<dbReference type="Proteomes" id="UP000815325">
    <property type="component" value="Unassembled WGS sequence"/>
</dbReference>
<organism evidence="8 9">
    <name type="scientific">Dunaliella salina</name>
    <name type="common">Green alga</name>
    <name type="synonym">Protococcus salinus</name>
    <dbReference type="NCBI Taxonomy" id="3046"/>
    <lineage>
        <taxon>Eukaryota</taxon>
        <taxon>Viridiplantae</taxon>
        <taxon>Chlorophyta</taxon>
        <taxon>core chlorophytes</taxon>
        <taxon>Chlorophyceae</taxon>
        <taxon>CS clade</taxon>
        <taxon>Chlamydomonadales</taxon>
        <taxon>Dunaliellaceae</taxon>
        <taxon>Dunaliella</taxon>
    </lineage>
</organism>
<gene>
    <name evidence="8" type="ORF">DUNSADRAFT_4730</name>
</gene>
<comment type="caution">
    <text evidence="8">The sequence shown here is derived from an EMBL/GenBank/DDBJ whole genome shotgun (WGS) entry which is preliminary data.</text>
</comment>
<reference evidence="8" key="1">
    <citation type="submission" date="2017-08" db="EMBL/GenBank/DDBJ databases">
        <authorList>
            <person name="Polle J.E."/>
            <person name="Barry K."/>
            <person name="Cushman J."/>
            <person name="Schmutz J."/>
            <person name="Tran D."/>
            <person name="Hathwaick L.T."/>
            <person name="Yim W.C."/>
            <person name="Jenkins J."/>
            <person name="Mckie-Krisberg Z.M."/>
            <person name="Prochnik S."/>
            <person name="Lindquist E."/>
            <person name="Dockter R.B."/>
            <person name="Adam C."/>
            <person name="Molina H."/>
            <person name="Bunkerborg J."/>
            <person name="Jin E."/>
            <person name="Buchheim M."/>
            <person name="Magnuson J."/>
        </authorList>
    </citation>
    <scope>NUCLEOTIDE SEQUENCE</scope>
    <source>
        <strain evidence="8">CCAP 19/18</strain>
    </source>
</reference>
<evidence type="ECO:0000313" key="9">
    <source>
        <dbReference type="Proteomes" id="UP000815325"/>
    </source>
</evidence>
<dbReference type="InterPro" id="IPR036855">
    <property type="entry name" value="Znf_CCCH_sf"/>
</dbReference>
<dbReference type="InterPro" id="IPR045234">
    <property type="entry name" value="Unkempt-like"/>
</dbReference>
<evidence type="ECO:0000256" key="4">
    <source>
        <dbReference type="ARBA" id="ARBA00023125"/>
    </source>
</evidence>
<dbReference type="Gene3D" id="4.10.1000.10">
    <property type="entry name" value="Zinc finger, CCCH-type"/>
    <property type="match status" value="1"/>
</dbReference>
<keyword evidence="9" id="KW-1185">Reference proteome</keyword>
<proteinExistence type="predicted"/>
<evidence type="ECO:0000259" key="7">
    <source>
        <dbReference type="PROSITE" id="PS50103"/>
    </source>
</evidence>
<feature type="domain" description="C3H1-type" evidence="7">
    <location>
        <begin position="77"/>
        <end position="105"/>
    </location>
</feature>
<feature type="zinc finger region" description="C3H1-type" evidence="5">
    <location>
        <begin position="77"/>
        <end position="105"/>
    </location>
</feature>
<keyword evidence="4" id="KW-0238">DNA-binding</keyword>
<dbReference type="Pfam" id="PF25512">
    <property type="entry name" value="zf-CCCH_AtC3H23"/>
    <property type="match status" value="1"/>
</dbReference>
<feature type="region of interest" description="Disordered" evidence="6">
    <location>
        <begin position="1"/>
        <end position="29"/>
    </location>
</feature>
<protein>
    <recommendedName>
        <fullName evidence="7">C3H1-type domain-containing protein</fullName>
    </recommendedName>
</protein>
<name>A0ABQ7GRE5_DUNSA</name>
<dbReference type="SUPFAM" id="SSF90229">
    <property type="entry name" value="CCCH zinc finger"/>
    <property type="match status" value="1"/>
</dbReference>
<evidence type="ECO:0000256" key="5">
    <source>
        <dbReference type="PROSITE-ProRule" id="PRU00723"/>
    </source>
</evidence>
<dbReference type="InterPro" id="IPR057444">
    <property type="entry name" value="Znf-CCCH_AtC3H23-like"/>
</dbReference>
<keyword evidence="3 5" id="KW-0862">Zinc</keyword>
<evidence type="ECO:0000256" key="3">
    <source>
        <dbReference type="ARBA" id="ARBA00022833"/>
    </source>
</evidence>
<dbReference type="InterPro" id="IPR000571">
    <property type="entry name" value="Znf_CCCH"/>
</dbReference>
<evidence type="ECO:0000256" key="2">
    <source>
        <dbReference type="ARBA" id="ARBA00022771"/>
    </source>
</evidence>
<sequence>MAAAVAGPVSIPSPSEGGRHALLDDTSDDNPLYRQDLFRMYCLKVLPCSKRYCHDWTTCPFAHPGEKAKRRDPRIYTYTGVACPEMKKNNHCPAGDKCVYAHSVWEYWLHSSR</sequence>
<keyword evidence="2 5" id="KW-0863">Zinc-finger</keyword>
<evidence type="ECO:0000256" key="6">
    <source>
        <dbReference type="SAM" id="MobiDB-lite"/>
    </source>
</evidence>
<evidence type="ECO:0000313" key="8">
    <source>
        <dbReference type="EMBL" id="KAF5837170.1"/>
    </source>
</evidence>
<accession>A0ABQ7GRE5</accession>
<dbReference type="PROSITE" id="PS50103">
    <property type="entry name" value="ZF_C3H1"/>
    <property type="match status" value="1"/>
</dbReference>
<dbReference type="PANTHER" id="PTHR14493:SF50">
    <property type="entry name" value="RING FINGER PROTEIN UNKEMPT"/>
    <property type="match status" value="1"/>
</dbReference>
<dbReference type="PANTHER" id="PTHR14493">
    <property type="entry name" value="UNKEMPT FAMILY MEMBER"/>
    <property type="match status" value="1"/>
</dbReference>
<keyword evidence="1 5" id="KW-0479">Metal-binding</keyword>
<dbReference type="EMBL" id="MU069625">
    <property type="protein sequence ID" value="KAF5837170.1"/>
    <property type="molecule type" value="Genomic_DNA"/>
</dbReference>
<evidence type="ECO:0000256" key="1">
    <source>
        <dbReference type="ARBA" id="ARBA00022723"/>
    </source>
</evidence>